<evidence type="ECO:0000313" key="5">
    <source>
        <dbReference type="EMBL" id="MFC0626005.1"/>
    </source>
</evidence>
<sequence>MAALDLLGRRWTLRILWELRGGPVGFRALQQRCGDLSPTVLNTRLGELRDAGIAEQDDSKAHQLTPLGRELYDALSPLQTWANRWAGQAARSRQSENVSPADRDDAL</sequence>
<evidence type="ECO:0000256" key="2">
    <source>
        <dbReference type="ARBA" id="ARBA00023125"/>
    </source>
</evidence>
<comment type="caution">
    <text evidence="5">The sequence shown here is derived from an EMBL/GenBank/DDBJ whole genome shotgun (WGS) entry which is preliminary data.</text>
</comment>
<protein>
    <submittedName>
        <fullName evidence="5">Winged helix-turn-helix transcriptional regulator</fullName>
    </submittedName>
</protein>
<dbReference type="RefSeq" id="WP_380049105.1">
    <property type="nucleotide sequence ID" value="NZ_JBHLTC010000020.1"/>
</dbReference>
<name>A0ABV6QN93_9ACTN</name>
<evidence type="ECO:0000256" key="1">
    <source>
        <dbReference type="ARBA" id="ARBA00023015"/>
    </source>
</evidence>
<dbReference type="Proteomes" id="UP001589890">
    <property type="component" value="Unassembled WGS sequence"/>
</dbReference>
<dbReference type="InterPro" id="IPR036388">
    <property type="entry name" value="WH-like_DNA-bd_sf"/>
</dbReference>
<evidence type="ECO:0000256" key="3">
    <source>
        <dbReference type="ARBA" id="ARBA00023163"/>
    </source>
</evidence>
<evidence type="ECO:0000313" key="6">
    <source>
        <dbReference type="Proteomes" id="UP001589890"/>
    </source>
</evidence>
<keyword evidence="3" id="KW-0804">Transcription</keyword>
<keyword evidence="6" id="KW-1185">Reference proteome</keyword>
<dbReference type="InterPro" id="IPR002577">
    <property type="entry name" value="HTH_HxlR"/>
</dbReference>
<proteinExistence type="predicted"/>
<dbReference type="Pfam" id="PF01638">
    <property type="entry name" value="HxlR"/>
    <property type="match status" value="1"/>
</dbReference>
<keyword evidence="2" id="KW-0238">DNA-binding</keyword>
<feature type="domain" description="HTH hxlR-type" evidence="4">
    <location>
        <begin position="1"/>
        <end position="90"/>
    </location>
</feature>
<dbReference type="PANTHER" id="PTHR33204">
    <property type="entry name" value="TRANSCRIPTIONAL REGULATOR, MARR FAMILY"/>
    <property type="match status" value="1"/>
</dbReference>
<gene>
    <name evidence="5" type="ORF">ACFFGN_18140</name>
</gene>
<reference evidence="5 6" key="1">
    <citation type="submission" date="2024-09" db="EMBL/GenBank/DDBJ databases">
        <authorList>
            <person name="Sun Q."/>
            <person name="Mori K."/>
        </authorList>
    </citation>
    <scope>NUCLEOTIDE SEQUENCE [LARGE SCALE GENOMIC DNA]</scope>
    <source>
        <strain evidence="5 6">CGMCC 1.15906</strain>
    </source>
</reference>
<accession>A0ABV6QN93</accession>
<dbReference type="SUPFAM" id="SSF46785">
    <property type="entry name" value="Winged helix' DNA-binding domain"/>
    <property type="match status" value="1"/>
</dbReference>
<evidence type="ECO:0000259" key="4">
    <source>
        <dbReference type="PROSITE" id="PS51118"/>
    </source>
</evidence>
<dbReference type="PANTHER" id="PTHR33204:SF37">
    <property type="entry name" value="HTH-TYPE TRANSCRIPTIONAL REGULATOR YODB"/>
    <property type="match status" value="1"/>
</dbReference>
<keyword evidence="1" id="KW-0805">Transcription regulation</keyword>
<organism evidence="5 6">
    <name type="scientific">Kribbella deserti</name>
    <dbReference type="NCBI Taxonomy" id="1926257"/>
    <lineage>
        <taxon>Bacteria</taxon>
        <taxon>Bacillati</taxon>
        <taxon>Actinomycetota</taxon>
        <taxon>Actinomycetes</taxon>
        <taxon>Propionibacteriales</taxon>
        <taxon>Kribbellaceae</taxon>
        <taxon>Kribbella</taxon>
    </lineage>
</organism>
<dbReference type="InterPro" id="IPR036390">
    <property type="entry name" value="WH_DNA-bd_sf"/>
</dbReference>
<dbReference type="Gene3D" id="1.10.10.10">
    <property type="entry name" value="Winged helix-like DNA-binding domain superfamily/Winged helix DNA-binding domain"/>
    <property type="match status" value="1"/>
</dbReference>
<dbReference type="PROSITE" id="PS51118">
    <property type="entry name" value="HTH_HXLR"/>
    <property type="match status" value="1"/>
</dbReference>
<dbReference type="EMBL" id="JBHLTC010000020">
    <property type="protein sequence ID" value="MFC0626005.1"/>
    <property type="molecule type" value="Genomic_DNA"/>
</dbReference>